<dbReference type="PANTHER" id="PTHR34129">
    <property type="entry name" value="BLR1139 PROTEIN"/>
    <property type="match status" value="1"/>
</dbReference>
<accession>A0ABR0K9A1</accession>
<dbReference type="Gene3D" id="3.20.170.20">
    <property type="entry name" value="Protein of unknown function DUF952"/>
    <property type="match status" value="1"/>
</dbReference>
<name>A0ABR0K9A1_9EURO</name>
<comment type="caution">
    <text evidence="1">The sequence shown here is derived from an EMBL/GenBank/DDBJ whole genome shotgun (WGS) entry which is preliminary data.</text>
</comment>
<dbReference type="Pfam" id="PF06108">
    <property type="entry name" value="DUF952"/>
    <property type="match status" value="1"/>
</dbReference>
<dbReference type="PANTHER" id="PTHR34129:SF1">
    <property type="entry name" value="DUF952 DOMAIN-CONTAINING PROTEIN"/>
    <property type="match status" value="1"/>
</dbReference>
<dbReference type="Proteomes" id="UP001345013">
    <property type="component" value="Unassembled WGS sequence"/>
</dbReference>
<gene>
    <name evidence="1" type="ORF">LTR24_005340</name>
</gene>
<evidence type="ECO:0000313" key="1">
    <source>
        <dbReference type="EMBL" id="KAK5092314.1"/>
    </source>
</evidence>
<keyword evidence="2" id="KW-1185">Reference proteome</keyword>
<protein>
    <submittedName>
        <fullName evidence="1">Uncharacterized protein</fullName>
    </submittedName>
</protein>
<dbReference type="EMBL" id="JAVRRG010000060">
    <property type="protein sequence ID" value="KAK5092314.1"/>
    <property type="molecule type" value="Genomic_DNA"/>
</dbReference>
<evidence type="ECO:0000313" key="2">
    <source>
        <dbReference type="Proteomes" id="UP001345013"/>
    </source>
</evidence>
<organism evidence="1 2">
    <name type="scientific">Lithohypha guttulata</name>
    <dbReference type="NCBI Taxonomy" id="1690604"/>
    <lineage>
        <taxon>Eukaryota</taxon>
        <taxon>Fungi</taxon>
        <taxon>Dikarya</taxon>
        <taxon>Ascomycota</taxon>
        <taxon>Pezizomycotina</taxon>
        <taxon>Eurotiomycetes</taxon>
        <taxon>Chaetothyriomycetidae</taxon>
        <taxon>Chaetothyriales</taxon>
        <taxon>Trichomeriaceae</taxon>
        <taxon>Lithohypha</taxon>
    </lineage>
</organism>
<dbReference type="InterPro" id="IPR009297">
    <property type="entry name" value="DUF952"/>
</dbReference>
<sequence>MASPRTAEPAQASPDYIYKIAPATPVPYMSEVEGDKASPILPPSGLDTSSNFIHMSTASQVPGTLGRFFQIDADKRNVVFLLRVKSRPFERQDGVLKWESPDATVCGPRPGEGLFPHLYLDDVNGEADKNGVSPMPEKQSRRLWLRKDEVEGAREVVVDAGDKGGWSEALKALQDWLM</sequence>
<reference evidence="1 2" key="1">
    <citation type="submission" date="2023-08" db="EMBL/GenBank/DDBJ databases">
        <title>Black Yeasts Isolated from many extreme environments.</title>
        <authorList>
            <person name="Coleine C."/>
            <person name="Stajich J.E."/>
            <person name="Selbmann L."/>
        </authorList>
    </citation>
    <scope>NUCLEOTIDE SEQUENCE [LARGE SCALE GENOMIC DNA]</scope>
    <source>
        <strain evidence="1 2">CCFEE 5885</strain>
    </source>
</reference>
<proteinExistence type="predicted"/>
<dbReference type="SUPFAM" id="SSF56399">
    <property type="entry name" value="ADP-ribosylation"/>
    <property type="match status" value="1"/>
</dbReference>